<dbReference type="eggNOG" id="COG4768">
    <property type="taxonomic scope" value="Bacteria"/>
</dbReference>
<feature type="transmembrane region" description="Helical" evidence="1">
    <location>
        <begin position="6"/>
        <end position="26"/>
    </location>
</feature>
<dbReference type="STRING" id="398767.Glov_0693"/>
<evidence type="ECO:0008006" key="4">
    <source>
        <dbReference type="Google" id="ProtNLM"/>
    </source>
</evidence>
<dbReference type="HOGENOM" id="CLU_1945695_0_0_7"/>
<dbReference type="PANTHER" id="PTHR40070:SF1">
    <property type="entry name" value="UPF0478 PROTEIN YTXG"/>
    <property type="match status" value="1"/>
</dbReference>
<keyword evidence="1" id="KW-0812">Transmembrane</keyword>
<reference evidence="2 3" key="1">
    <citation type="submission" date="2008-05" db="EMBL/GenBank/DDBJ databases">
        <title>Complete sequence of chromosome of Geobacter lovleyi SZ.</title>
        <authorList>
            <consortium name="US DOE Joint Genome Institute"/>
            <person name="Lucas S."/>
            <person name="Copeland A."/>
            <person name="Lapidus A."/>
            <person name="Glavina del Rio T."/>
            <person name="Dalin E."/>
            <person name="Tice H."/>
            <person name="Bruce D."/>
            <person name="Goodwin L."/>
            <person name="Pitluck S."/>
            <person name="Chertkov O."/>
            <person name="Meincke L."/>
            <person name="Brettin T."/>
            <person name="Detter J.C."/>
            <person name="Han C."/>
            <person name="Tapia R."/>
            <person name="Kuske C.R."/>
            <person name="Schmutz J."/>
            <person name="Larimer F."/>
            <person name="Land M."/>
            <person name="Hauser L."/>
            <person name="Kyrpides N."/>
            <person name="Mikhailova N."/>
            <person name="Sung Y."/>
            <person name="Fletcher K.E."/>
            <person name="Ritalahti K.M."/>
            <person name="Loeffler F.E."/>
            <person name="Richardson P."/>
        </authorList>
    </citation>
    <scope>NUCLEOTIDE SEQUENCE [LARGE SCALE GENOMIC DNA]</scope>
    <source>
        <strain evidence="3">ATCC BAA-1151 / DSM 17278 / SZ</strain>
    </source>
</reference>
<protein>
    <recommendedName>
        <fullName evidence="4">DUF948 domain-containing protein</fullName>
    </recommendedName>
</protein>
<dbReference type="OrthoDB" id="5396830at2"/>
<proteinExistence type="predicted"/>
<evidence type="ECO:0000313" key="2">
    <source>
        <dbReference type="EMBL" id="ACD94419.1"/>
    </source>
</evidence>
<name>B3E405_TRIL1</name>
<keyword evidence="1" id="KW-0472">Membrane</keyword>
<keyword evidence="1" id="KW-1133">Transmembrane helix</keyword>
<evidence type="ECO:0000313" key="3">
    <source>
        <dbReference type="Proteomes" id="UP000002420"/>
    </source>
</evidence>
<dbReference type="Pfam" id="PF06103">
    <property type="entry name" value="DUF948"/>
    <property type="match status" value="1"/>
</dbReference>
<evidence type="ECO:0000256" key="1">
    <source>
        <dbReference type="SAM" id="Phobius"/>
    </source>
</evidence>
<organism evidence="2 3">
    <name type="scientific">Trichlorobacter lovleyi (strain ATCC BAA-1151 / DSM 17278 / SZ)</name>
    <name type="common">Geobacter lovleyi</name>
    <dbReference type="NCBI Taxonomy" id="398767"/>
    <lineage>
        <taxon>Bacteria</taxon>
        <taxon>Pseudomonadati</taxon>
        <taxon>Thermodesulfobacteriota</taxon>
        <taxon>Desulfuromonadia</taxon>
        <taxon>Geobacterales</taxon>
        <taxon>Geobacteraceae</taxon>
        <taxon>Trichlorobacter</taxon>
    </lineage>
</organism>
<keyword evidence="3" id="KW-1185">Reference proteome</keyword>
<dbReference type="Proteomes" id="UP000002420">
    <property type="component" value="Chromosome"/>
</dbReference>
<dbReference type="PANTHER" id="PTHR40070">
    <property type="entry name" value="UPF0478 PROTEIN YTXG"/>
    <property type="match status" value="1"/>
</dbReference>
<dbReference type="KEGG" id="glo:Glov_0693"/>
<dbReference type="InterPro" id="IPR009293">
    <property type="entry name" value="UPF0478"/>
</dbReference>
<accession>B3E405</accession>
<gene>
    <name evidence="2" type="ordered locus">Glov_0693</name>
</gene>
<dbReference type="RefSeq" id="WP_012468775.1">
    <property type="nucleotide sequence ID" value="NC_010814.1"/>
</dbReference>
<dbReference type="EMBL" id="CP001089">
    <property type="protein sequence ID" value="ACD94419.1"/>
    <property type="molecule type" value="Genomic_DNA"/>
</dbReference>
<sequence length="132" mass="13679">MSLGVIAAFIAAIAVAVLVMVLIPAIQSIKKTAQSVSALADLLTSELKPTIKELNQVLAELKTVGGGVAEHTDDVRRFMSALGETGTQISTINRSVGVITGLLNQAGAIATGAKVAGTYLLESYLKRKMKGV</sequence>
<dbReference type="AlphaFoldDB" id="B3E405"/>